<sequence>EPPLRPDQGPRRPRLPVGCDPPRGASCPRLGSAHDQTADGRRGRHARLQPPHPLRARSQKGPANARPPRARRRRWRPLLRRPHAPPGGGRLGGRCADRLRPLRDRRGPRHPDAAARPSRL</sequence>
<accession>A0A6J4VQ60</accession>
<protein>
    <submittedName>
        <fullName evidence="2">Uncharacterized protein</fullName>
    </submittedName>
</protein>
<dbReference type="AlphaFoldDB" id="A0A6J4VQ60"/>
<reference evidence="2" key="1">
    <citation type="submission" date="2020-02" db="EMBL/GenBank/DDBJ databases">
        <authorList>
            <person name="Meier V. D."/>
        </authorList>
    </citation>
    <scope>NUCLEOTIDE SEQUENCE</scope>
    <source>
        <strain evidence="2">AVDCRST_MAG19</strain>
    </source>
</reference>
<organism evidence="2">
    <name type="scientific">uncultured Thermomicrobiales bacterium</name>
    <dbReference type="NCBI Taxonomy" id="1645740"/>
    <lineage>
        <taxon>Bacteria</taxon>
        <taxon>Pseudomonadati</taxon>
        <taxon>Thermomicrobiota</taxon>
        <taxon>Thermomicrobia</taxon>
        <taxon>Thermomicrobiales</taxon>
        <taxon>environmental samples</taxon>
    </lineage>
</organism>
<name>A0A6J4VQ60_9BACT</name>
<feature type="region of interest" description="Disordered" evidence="1">
    <location>
        <begin position="1"/>
        <end position="120"/>
    </location>
</feature>
<proteinExistence type="predicted"/>
<dbReference type="EMBL" id="CADCWL010000247">
    <property type="protein sequence ID" value="CAA9584903.1"/>
    <property type="molecule type" value="Genomic_DNA"/>
</dbReference>
<gene>
    <name evidence="2" type="ORF">AVDCRST_MAG19-4819</name>
</gene>
<feature type="compositionally biased region" description="Basic and acidic residues" evidence="1">
    <location>
        <begin position="95"/>
        <end position="113"/>
    </location>
</feature>
<feature type="compositionally biased region" description="Basic residues" evidence="1">
    <location>
        <begin position="68"/>
        <end position="83"/>
    </location>
</feature>
<feature type="non-terminal residue" evidence="2">
    <location>
        <position position="1"/>
    </location>
</feature>
<evidence type="ECO:0000313" key="2">
    <source>
        <dbReference type="EMBL" id="CAA9584903.1"/>
    </source>
</evidence>
<evidence type="ECO:0000256" key="1">
    <source>
        <dbReference type="SAM" id="MobiDB-lite"/>
    </source>
</evidence>
<feature type="non-terminal residue" evidence="2">
    <location>
        <position position="120"/>
    </location>
</feature>